<protein>
    <submittedName>
        <fullName evidence="2">Uncharacterized protein</fullName>
    </submittedName>
</protein>
<organism evidence="2 3">
    <name type="scientific">Tilletia horrida</name>
    <dbReference type="NCBI Taxonomy" id="155126"/>
    <lineage>
        <taxon>Eukaryota</taxon>
        <taxon>Fungi</taxon>
        <taxon>Dikarya</taxon>
        <taxon>Basidiomycota</taxon>
        <taxon>Ustilaginomycotina</taxon>
        <taxon>Exobasidiomycetes</taxon>
        <taxon>Tilletiales</taxon>
        <taxon>Tilletiaceae</taxon>
        <taxon>Tilletia</taxon>
    </lineage>
</organism>
<feature type="region of interest" description="Disordered" evidence="1">
    <location>
        <begin position="1"/>
        <end position="166"/>
    </location>
</feature>
<feature type="compositionally biased region" description="Polar residues" evidence="1">
    <location>
        <begin position="15"/>
        <end position="26"/>
    </location>
</feature>
<name>A0AAN6GFB9_9BASI</name>
<dbReference type="EMBL" id="JAPDMQ010000124">
    <property type="protein sequence ID" value="KAK0534061.1"/>
    <property type="molecule type" value="Genomic_DNA"/>
</dbReference>
<dbReference type="Proteomes" id="UP001176521">
    <property type="component" value="Unassembled WGS sequence"/>
</dbReference>
<feature type="compositionally biased region" description="Polar residues" evidence="1">
    <location>
        <begin position="262"/>
        <end position="275"/>
    </location>
</feature>
<reference evidence="2" key="1">
    <citation type="journal article" date="2023" name="PhytoFront">
        <title>Draft Genome Resources of Seven Strains of Tilletia horrida, Causal Agent of Kernel Smut of Rice.</title>
        <authorList>
            <person name="Khanal S."/>
            <person name="Antony Babu S."/>
            <person name="Zhou X.G."/>
        </authorList>
    </citation>
    <scope>NUCLEOTIDE SEQUENCE</scope>
    <source>
        <strain evidence="2">TX3</strain>
    </source>
</reference>
<accession>A0AAN6GFB9</accession>
<evidence type="ECO:0000313" key="3">
    <source>
        <dbReference type="Proteomes" id="UP001176521"/>
    </source>
</evidence>
<evidence type="ECO:0000256" key="1">
    <source>
        <dbReference type="SAM" id="MobiDB-lite"/>
    </source>
</evidence>
<gene>
    <name evidence="2" type="ORF">OC842_002762</name>
</gene>
<proteinExistence type="predicted"/>
<keyword evidence="3" id="KW-1185">Reference proteome</keyword>
<feature type="compositionally biased region" description="Polar residues" evidence="1">
    <location>
        <begin position="55"/>
        <end position="77"/>
    </location>
</feature>
<evidence type="ECO:0000313" key="2">
    <source>
        <dbReference type="EMBL" id="KAK0534061.1"/>
    </source>
</evidence>
<dbReference type="AlphaFoldDB" id="A0AAN6GFB9"/>
<comment type="caution">
    <text evidence="2">The sequence shown here is derived from an EMBL/GenBank/DDBJ whole genome shotgun (WGS) entry which is preliminary data.</text>
</comment>
<feature type="compositionally biased region" description="Acidic residues" evidence="1">
    <location>
        <begin position="30"/>
        <end position="49"/>
    </location>
</feature>
<sequence>MSLPAHFIDEAEEVGNSQLSSTATSTAHEEEGEDVGFDGDEEDLEDLQQEDPPASQGSLVVSDSAPLSQTSTITSEESAAFTDGDSQGTSSATSDGHDDVSTQDTGEVVDPDPVPADGGQAPSPHPSQQGGDEGAPPVGEQDPAYAAGAQLPDPPSPPGSQRSVEQAFIPVFTSGPGSRIVRYLTDSEDEGDVIFVGQAPGAAAVVGQGNVVNVPGHLPAAGGEDHAPALEDGLQVEVGANAVNPAGGVVPGEADEPALLSDCSTLTPVTSEDDL</sequence>
<feature type="region of interest" description="Disordered" evidence="1">
    <location>
        <begin position="251"/>
        <end position="275"/>
    </location>
</feature>
<feature type="compositionally biased region" description="Polar residues" evidence="1">
    <location>
        <begin position="84"/>
        <end position="94"/>
    </location>
</feature>